<dbReference type="InterPro" id="IPR036291">
    <property type="entry name" value="NAD(P)-bd_dom_sf"/>
</dbReference>
<keyword evidence="6" id="KW-1185">Reference proteome</keyword>
<dbReference type="PRINTS" id="PR00080">
    <property type="entry name" value="SDRFAMILY"/>
</dbReference>
<name>A0A7L5E4V4_9SPHI</name>
<organism evidence="5 6">
    <name type="scientific">Mucilaginibacter robiniae</name>
    <dbReference type="NCBI Taxonomy" id="2728022"/>
    <lineage>
        <taxon>Bacteria</taxon>
        <taxon>Pseudomonadati</taxon>
        <taxon>Bacteroidota</taxon>
        <taxon>Sphingobacteriia</taxon>
        <taxon>Sphingobacteriales</taxon>
        <taxon>Sphingobacteriaceae</taxon>
        <taxon>Mucilaginibacter</taxon>
    </lineage>
</organism>
<dbReference type="GO" id="GO:0016491">
    <property type="term" value="F:oxidoreductase activity"/>
    <property type="evidence" value="ECO:0007669"/>
    <property type="project" value="UniProtKB-KW"/>
</dbReference>
<comment type="similarity">
    <text evidence="1 3">Belongs to the short-chain dehydrogenases/reductases (SDR) family.</text>
</comment>
<gene>
    <name evidence="5" type="ORF">HH214_13305</name>
</gene>
<dbReference type="AlphaFoldDB" id="A0A7L5E4V4"/>
<accession>A0A7L5E4V4</accession>
<evidence type="ECO:0000313" key="6">
    <source>
        <dbReference type="Proteomes" id="UP000503278"/>
    </source>
</evidence>
<dbReference type="PIRSF" id="PIRSF000126">
    <property type="entry name" value="11-beta-HSD1"/>
    <property type="match status" value="1"/>
</dbReference>
<sequence length="302" mass="33071">MSNINKYALITGGTSGIGYELAKVFARDGYSLVIVSRSDERLEEVAREFEQMFNIEVKTIAKDLFKPGAAKEVHEQTAQWGITINALVNNAGQAEFGKFVDTDLDRDIDLVHLDVIALMSLTKFYLKEMVARNEGKILNLASSLSKAPTPMMAVYAASKAFVLSFTEALIQEVKDTNVTLTALMPNATDTDFFHKAKALDSMAYKKLTFYSPQEVAEAAYEGLQAGTDKVVPGIINKINMVTNDLLPDKAVAAMTNMMTAHSESGKQYTEHTASAEERAAINNKTGGTQGDYNSHEGHVHED</sequence>
<feature type="compositionally biased region" description="Polar residues" evidence="4">
    <location>
        <begin position="282"/>
        <end position="292"/>
    </location>
</feature>
<evidence type="ECO:0000256" key="4">
    <source>
        <dbReference type="SAM" id="MobiDB-lite"/>
    </source>
</evidence>
<evidence type="ECO:0000256" key="3">
    <source>
        <dbReference type="RuleBase" id="RU000363"/>
    </source>
</evidence>
<dbReference type="SUPFAM" id="SSF51735">
    <property type="entry name" value="NAD(P)-binding Rossmann-fold domains"/>
    <property type="match status" value="1"/>
</dbReference>
<dbReference type="PANTHER" id="PTHR44196">
    <property type="entry name" value="DEHYDROGENASE/REDUCTASE SDR FAMILY MEMBER 7B"/>
    <property type="match status" value="1"/>
</dbReference>
<dbReference type="Pfam" id="PF00106">
    <property type="entry name" value="adh_short"/>
    <property type="match status" value="1"/>
</dbReference>
<dbReference type="CDD" id="cd05233">
    <property type="entry name" value="SDR_c"/>
    <property type="match status" value="1"/>
</dbReference>
<evidence type="ECO:0000256" key="2">
    <source>
        <dbReference type="ARBA" id="ARBA00023002"/>
    </source>
</evidence>
<feature type="region of interest" description="Disordered" evidence="4">
    <location>
        <begin position="280"/>
        <end position="302"/>
    </location>
</feature>
<keyword evidence="2" id="KW-0560">Oxidoreductase</keyword>
<dbReference type="RefSeq" id="WP_169608375.1">
    <property type="nucleotide sequence ID" value="NZ_CP051682.1"/>
</dbReference>
<dbReference type="Proteomes" id="UP000503278">
    <property type="component" value="Chromosome"/>
</dbReference>
<dbReference type="PANTHER" id="PTHR44196:SF2">
    <property type="entry name" value="SHORT-CHAIN DEHYDROGENASE-RELATED"/>
    <property type="match status" value="1"/>
</dbReference>
<proteinExistence type="inferred from homology"/>
<dbReference type="EMBL" id="CP051682">
    <property type="protein sequence ID" value="QJD96774.1"/>
    <property type="molecule type" value="Genomic_DNA"/>
</dbReference>
<dbReference type="Gene3D" id="3.40.50.720">
    <property type="entry name" value="NAD(P)-binding Rossmann-like Domain"/>
    <property type="match status" value="1"/>
</dbReference>
<reference evidence="5 6" key="1">
    <citation type="submission" date="2020-04" db="EMBL/GenBank/DDBJ databases">
        <title>Genome sequencing of novel species.</title>
        <authorList>
            <person name="Heo J."/>
            <person name="Kim S.-J."/>
            <person name="Kim J.-S."/>
            <person name="Hong S.-B."/>
            <person name="Kwon S.-W."/>
        </authorList>
    </citation>
    <scope>NUCLEOTIDE SEQUENCE [LARGE SCALE GENOMIC DNA]</scope>
    <source>
        <strain evidence="5 6">F39-2</strain>
    </source>
</reference>
<feature type="compositionally biased region" description="Basic and acidic residues" evidence="4">
    <location>
        <begin position="293"/>
        <end position="302"/>
    </location>
</feature>
<dbReference type="InterPro" id="IPR002347">
    <property type="entry name" value="SDR_fam"/>
</dbReference>
<dbReference type="PRINTS" id="PR00081">
    <property type="entry name" value="GDHRDH"/>
</dbReference>
<dbReference type="GO" id="GO:0016020">
    <property type="term" value="C:membrane"/>
    <property type="evidence" value="ECO:0007669"/>
    <property type="project" value="TreeGrafter"/>
</dbReference>
<dbReference type="KEGG" id="mrob:HH214_13305"/>
<evidence type="ECO:0000256" key="1">
    <source>
        <dbReference type="ARBA" id="ARBA00006484"/>
    </source>
</evidence>
<protein>
    <submittedName>
        <fullName evidence="5">SDR family oxidoreductase</fullName>
    </submittedName>
</protein>
<evidence type="ECO:0000313" key="5">
    <source>
        <dbReference type="EMBL" id="QJD96774.1"/>
    </source>
</evidence>